<gene>
    <name evidence="1" type="ORF">WH47_00177</name>
</gene>
<organism evidence="1 2">
    <name type="scientific">Habropoda laboriosa</name>
    <dbReference type="NCBI Taxonomy" id="597456"/>
    <lineage>
        <taxon>Eukaryota</taxon>
        <taxon>Metazoa</taxon>
        <taxon>Ecdysozoa</taxon>
        <taxon>Arthropoda</taxon>
        <taxon>Hexapoda</taxon>
        <taxon>Insecta</taxon>
        <taxon>Pterygota</taxon>
        <taxon>Neoptera</taxon>
        <taxon>Endopterygota</taxon>
        <taxon>Hymenoptera</taxon>
        <taxon>Apocrita</taxon>
        <taxon>Aculeata</taxon>
        <taxon>Apoidea</taxon>
        <taxon>Anthophila</taxon>
        <taxon>Apidae</taxon>
        <taxon>Habropoda</taxon>
    </lineage>
</organism>
<sequence length="90" mass="10879">MICEPSAHNLREKAVRDDERSANLFSSLLFVFLHKASRRRHRDGNTEEQRENGGNWSNIVPQGRLWLVKKLERKRERGVELFVWVRWWLH</sequence>
<name>A0A0L7R1F3_9HYME</name>
<dbReference type="AlphaFoldDB" id="A0A0L7R1F3"/>
<protein>
    <submittedName>
        <fullName evidence="1">Uncharacterized protein</fullName>
    </submittedName>
</protein>
<evidence type="ECO:0000313" key="1">
    <source>
        <dbReference type="EMBL" id="KOC64674.1"/>
    </source>
</evidence>
<evidence type="ECO:0000313" key="2">
    <source>
        <dbReference type="Proteomes" id="UP000053825"/>
    </source>
</evidence>
<accession>A0A0L7R1F3</accession>
<reference evidence="1 2" key="1">
    <citation type="submission" date="2015-07" db="EMBL/GenBank/DDBJ databases">
        <title>The genome of Habropoda laboriosa.</title>
        <authorList>
            <person name="Pan H."/>
            <person name="Kapheim K."/>
        </authorList>
    </citation>
    <scope>NUCLEOTIDE SEQUENCE [LARGE SCALE GENOMIC DNA]</scope>
    <source>
        <strain evidence="1">0110345459</strain>
    </source>
</reference>
<dbReference type="Proteomes" id="UP000053825">
    <property type="component" value="Unassembled WGS sequence"/>
</dbReference>
<keyword evidence="2" id="KW-1185">Reference proteome</keyword>
<proteinExistence type="predicted"/>
<dbReference type="EMBL" id="KQ414667">
    <property type="protein sequence ID" value="KOC64674.1"/>
    <property type="molecule type" value="Genomic_DNA"/>
</dbReference>